<keyword evidence="3" id="KW-0804">Transcription</keyword>
<dbReference type="PANTHER" id="PTHR38465:SF1">
    <property type="entry name" value="HTH-TYPE TRANSCRIPTIONAL REGULATOR MJ1563-RELATED"/>
    <property type="match status" value="1"/>
</dbReference>
<dbReference type="PANTHER" id="PTHR38465">
    <property type="entry name" value="HTH-TYPE TRANSCRIPTIONAL REGULATOR MJ1563-RELATED"/>
    <property type="match status" value="1"/>
</dbReference>
<proteinExistence type="predicted"/>
<evidence type="ECO:0000313" key="5">
    <source>
        <dbReference type="EMBL" id="GEP41474.1"/>
    </source>
</evidence>
<dbReference type="EMBL" id="BKAG01000003">
    <property type="protein sequence ID" value="GEP41474.1"/>
    <property type="molecule type" value="Genomic_DNA"/>
</dbReference>
<accession>A0A512M404</accession>
<organism evidence="5 6">
    <name type="scientific">Brevifollis gellanilyticus</name>
    <dbReference type="NCBI Taxonomy" id="748831"/>
    <lineage>
        <taxon>Bacteria</taxon>
        <taxon>Pseudomonadati</taxon>
        <taxon>Verrucomicrobiota</taxon>
        <taxon>Verrucomicrobiia</taxon>
        <taxon>Verrucomicrobiales</taxon>
        <taxon>Verrucomicrobiaceae</taxon>
    </lineage>
</organism>
<evidence type="ECO:0000256" key="3">
    <source>
        <dbReference type="ARBA" id="ARBA00023163"/>
    </source>
</evidence>
<keyword evidence="1" id="KW-0805">Transcription regulation</keyword>
<sequence>MPKAAPSPSSDLQPASWEREVRRFIDAGGNTTHAFGLGRLIGRMFALLYLQPGPLSLEEIAARLDISKASASTTIRQLEEWHAVCHRPVEGDRRDYYEAQTDFRVIVKQGLLPGIRQKLGSAGTQIARTLDAEVSGSGQHSASQHPDEIKIIRKRLKVARDLHAKLDGILSSRLLDHFL</sequence>
<keyword evidence="6" id="KW-1185">Reference proteome</keyword>
<dbReference type="SUPFAM" id="SSF46785">
    <property type="entry name" value="Winged helix' DNA-binding domain"/>
    <property type="match status" value="1"/>
</dbReference>
<dbReference type="InterPro" id="IPR036390">
    <property type="entry name" value="WH_DNA-bd_sf"/>
</dbReference>
<dbReference type="GO" id="GO:0003677">
    <property type="term" value="F:DNA binding"/>
    <property type="evidence" value="ECO:0007669"/>
    <property type="project" value="UniProtKB-KW"/>
</dbReference>
<reference evidence="5 6" key="1">
    <citation type="submission" date="2019-07" db="EMBL/GenBank/DDBJ databases">
        <title>Whole genome shotgun sequence of Brevifollis gellanilyticus NBRC 108608.</title>
        <authorList>
            <person name="Hosoyama A."/>
            <person name="Uohara A."/>
            <person name="Ohji S."/>
            <person name="Ichikawa N."/>
        </authorList>
    </citation>
    <scope>NUCLEOTIDE SEQUENCE [LARGE SCALE GENOMIC DNA]</scope>
    <source>
        <strain evidence="5 6">NBRC 108608</strain>
    </source>
</reference>
<evidence type="ECO:0000313" key="6">
    <source>
        <dbReference type="Proteomes" id="UP000321577"/>
    </source>
</evidence>
<name>A0A512M404_9BACT</name>
<dbReference type="Pfam" id="PF12802">
    <property type="entry name" value="MarR_2"/>
    <property type="match status" value="1"/>
</dbReference>
<evidence type="ECO:0000256" key="1">
    <source>
        <dbReference type="ARBA" id="ARBA00023015"/>
    </source>
</evidence>
<dbReference type="InterPro" id="IPR000835">
    <property type="entry name" value="HTH_MarR-typ"/>
</dbReference>
<protein>
    <recommendedName>
        <fullName evidence="4">HTH marR-type domain-containing protein</fullName>
    </recommendedName>
</protein>
<evidence type="ECO:0000256" key="2">
    <source>
        <dbReference type="ARBA" id="ARBA00023125"/>
    </source>
</evidence>
<dbReference type="GO" id="GO:0003700">
    <property type="term" value="F:DNA-binding transcription factor activity"/>
    <property type="evidence" value="ECO:0007669"/>
    <property type="project" value="InterPro"/>
</dbReference>
<keyword evidence="2" id="KW-0238">DNA-binding</keyword>
<comment type="caution">
    <text evidence="5">The sequence shown here is derived from an EMBL/GenBank/DDBJ whole genome shotgun (WGS) entry which is preliminary data.</text>
</comment>
<dbReference type="Proteomes" id="UP000321577">
    <property type="component" value="Unassembled WGS sequence"/>
</dbReference>
<dbReference type="InterPro" id="IPR052362">
    <property type="entry name" value="HTH-GbsR_regulator"/>
</dbReference>
<evidence type="ECO:0000259" key="4">
    <source>
        <dbReference type="Pfam" id="PF12802"/>
    </source>
</evidence>
<dbReference type="InterPro" id="IPR036388">
    <property type="entry name" value="WH-like_DNA-bd_sf"/>
</dbReference>
<dbReference type="Gene3D" id="1.10.10.10">
    <property type="entry name" value="Winged helix-like DNA-binding domain superfamily/Winged helix DNA-binding domain"/>
    <property type="match status" value="1"/>
</dbReference>
<feature type="domain" description="HTH marR-type" evidence="4">
    <location>
        <begin position="46"/>
        <end position="94"/>
    </location>
</feature>
<dbReference type="AlphaFoldDB" id="A0A512M404"/>
<gene>
    <name evidence="5" type="ORF">BGE01nite_07650</name>
</gene>
<dbReference type="OrthoDB" id="9791954at2"/>
<dbReference type="RefSeq" id="WP_146848931.1">
    <property type="nucleotide sequence ID" value="NZ_BKAG01000003.1"/>
</dbReference>